<accession>A0A4E9EIE6</accession>
<sequence>MEAGGIFELRVRLYWFQAFCTSSLKQFRDLERVHIRQCLALRVDLRNSDIPGPFAASFTRLWHMNHILKGDQNLELIRLHEKLGT</sequence>
<dbReference type="Proteomes" id="UP000746612">
    <property type="component" value="Unassembled WGS sequence"/>
</dbReference>
<proteinExistence type="predicted"/>
<evidence type="ECO:0000313" key="1">
    <source>
        <dbReference type="EMBL" id="CAG2000634.1"/>
    </source>
</evidence>
<gene>
    <name evidence="2" type="ORF">FUG_LOCUS467867</name>
    <name evidence="1" type="ORF">MDCFG202_LOCUS462662</name>
</gene>
<reference evidence="1" key="2">
    <citation type="submission" date="2021-03" db="EMBL/GenBank/DDBJ databases">
        <authorList>
            <person name="Alouane T."/>
            <person name="Langin T."/>
            <person name="Bonhomme L."/>
        </authorList>
    </citation>
    <scope>NUCLEOTIDE SEQUENCE</scope>
    <source>
        <strain evidence="1">MDC_Fg202</strain>
    </source>
</reference>
<dbReference type="AlphaFoldDB" id="A0A4E9EIE6"/>
<protein>
    <submittedName>
        <fullName evidence="2">Uncharacterized protein</fullName>
    </submittedName>
</protein>
<evidence type="ECO:0000313" key="2">
    <source>
        <dbReference type="EMBL" id="VIO62079.1"/>
    </source>
</evidence>
<name>A0A4E9EIE6_GIBZA</name>
<organism evidence="2">
    <name type="scientific">Gibberella zeae</name>
    <name type="common">Wheat head blight fungus</name>
    <name type="synonym">Fusarium graminearum</name>
    <dbReference type="NCBI Taxonomy" id="5518"/>
    <lineage>
        <taxon>Eukaryota</taxon>
        <taxon>Fungi</taxon>
        <taxon>Dikarya</taxon>
        <taxon>Ascomycota</taxon>
        <taxon>Pezizomycotina</taxon>
        <taxon>Sordariomycetes</taxon>
        <taxon>Hypocreomycetidae</taxon>
        <taxon>Hypocreales</taxon>
        <taxon>Nectriaceae</taxon>
        <taxon>Fusarium</taxon>
    </lineage>
</organism>
<reference evidence="2" key="1">
    <citation type="submission" date="2019-04" db="EMBL/GenBank/DDBJ databases">
        <authorList>
            <person name="Melise S."/>
            <person name="Noan J."/>
            <person name="Okalmin O."/>
        </authorList>
    </citation>
    <scope>NUCLEOTIDE SEQUENCE</scope>
    <source>
        <strain evidence="2">FN9</strain>
    </source>
</reference>
<dbReference type="EMBL" id="CAAKMV010000158">
    <property type="protein sequence ID" value="VIO62079.1"/>
    <property type="molecule type" value="Genomic_DNA"/>
</dbReference>
<dbReference type="EMBL" id="CAJPIJ010000165">
    <property type="protein sequence ID" value="CAG2000634.1"/>
    <property type="molecule type" value="Genomic_DNA"/>
</dbReference>